<evidence type="ECO:0000256" key="2">
    <source>
        <dbReference type="ARBA" id="ARBA00023043"/>
    </source>
</evidence>
<keyword evidence="2" id="KW-0040">ANK repeat</keyword>
<dbReference type="SUPFAM" id="SSF48403">
    <property type="entry name" value="Ankyrin repeat"/>
    <property type="match status" value="1"/>
</dbReference>
<gene>
    <name evidence="4" type="ORF">GCM10023090_05000</name>
</gene>
<dbReference type="Gene3D" id="1.25.40.20">
    <property type="entry name" value="Ankyrin repeat-containing domain"/>
    <property type="match status" value="1"/>
</dbReference>
<evidence type="ECO:0008006" key="6">
    <source>
        <dbReference type="Google" id="ProtNLM"/>
    </source>
</evidence>
<dbReference type="Pfam" id="PF12796">
    <property type="entry name" value="Ank_2"/>
    <property type="match status" value="1"/>
</dbReference>
<sequence>MRQAASLLVSWAVAASPVWAQAPGAGRLQGPWCMVEVRTAGHATPDKVNVRFERDGRYEWAEGAFRLQGRWKLSSDMLELTQMRPMQVQLVSDQELHLHTLGSTLRLQRGPCPAAGFSSQERLAFHNAAFSGDLQALADLVRRGFPVDTPDDLYGDTGLIKAAKNCQLAVARTLLEHKADPRPANQEGRTALDYATRSNAPAACEPVARLLRPALR</sequence>
<feature type="signal peptide" evidence="3">
    <location>
        <begin position="1"/>
        <end position="20"/>
    </location>
</feature>
<keyword evidence="5" id="KW-1185">Reference proteome</keyword>
<name>A0ABP8KYA2_9BURK</name>
<evidence type="ECO:0000256" key="3">
    <source>
        <dbReference type="SAM" id="SignalP"/>
    </source>
</evidence>
<evidence type="ECO:0000256" key="1">
    <source>
        <dbReference type="ARBA" id="ARBA00022737"/>
    </source>
</evidence>
<keyword evidence="3" id="KW-0732">Signal</keyword>
<feature type="chain" id="PRO_5047479490" description="Ankyrin repeat domain-containing protein" evidence="3">
    <location>
        <begin position="21"/>
        <end position="216"/>
    </location>
</feature>
<organism evidence="4 5">
    <name type="scientific">Acidovorax lacteus</name>
    <dbReference type="NCBI Taxonomy" id="1924988"/>
    <lineage>
        <taxon>Bacteria</taxon>
        <taxon>Pseudomonadati</taxon>
        <taxon>Pseudomonadota</taxon>
        <taxon>Betaproteobacteria</taxon>
        <taxon>Burkholderiales</taxon>
        <taxon>Comamonadaceae</taxon>
        <taxon>Acidovorax</taxon>
    </lineage>
</organism>
<dbReference type="InterPro" id="IPR036770">
    <property type="entry name" value="Ankyrin_rpt-contain_sf"/>
</dbReference>
<dbReference type="Proteomes" id="UP001501788">
    <property type="component" value="Unassembled WGS sequence"/>
</dbReference>
<accession>A0ABP8KYA2</accession>
<comment type="caution">
    <text evidence="4">The sequence shown here is derived from an EMBL/GenBank/DDBJ whole genome shotgun (WGS) entry which is preliminary data.</text>
</comment>
<keyword evidence="1" id="KW-0677">Repeat</keyword>
<dbReference type="InterPro" id="IPR002110">
    <property type="entry name" value="Ankyrin_rpt"/>
</dbReference>
<dbReference type="PANTHER" id="PTHR24171">
    <property type="entry name" value="ANKYRIN REPEAT DOMAIN-CONTAINING PROTEIN 39-RELATED"/>
    <property type="match status" value="1"/>
</dbReference>
<proteinExistence type="predicted"/>
<reference evidence="5" key="1">
    <citation type="journal article" date="2019" name="Int. J. Syst. Evol. Microbiol.">
        <title>The Global Catalogue of Microorganisms (GCM) 10K type strain sequencing project: providing services to taxonomists for standard genome sequencing and annotation.</title>
        <authorList>
            <consortium name="The Broad Institute Genomics Platform"/>
            <consortium name="The Broad Institute Genome Sequencing Center for Infectious Disease"/>
            <person name="Wu L."/>
            <person name="Ma J."/>
        </authorList>
    </citation>
    <scope>NUCLEOTIDE SEQUENCE [LARGE SCALE GENOMIC DNA]</scope>
    <source>
        <strain evidence="5">JCM 31890</strain>
    </source>
</reference>
<evidence type="ECO:0000313" key="5">
    <source>
        <dbReference type="Proteomes" id="UP001501788"/>
    </source>
</evidence>
<dbReference type="EMBL" id="BAABEX010000004">
    <property type="protein sequence ID" value="GAA4419139.1"/>
    <property type="molecule type" value="Genomic_DNA"/>
</dbReference>
<evidence type="ECO:0000313" key="4">
    <source>
        <dbReference type="EMBL" id="GAA4419139.1"/>
    </source>
</evidence>
<protein>
    <recommendedName>
        <fullName evidence="6">Ankyrin repeat domain-containing protein</fullName>
    </recommendedName>
</protein>